<name>A0A2P6QJH7_ROSCH</name>
<accession>A0A2P6QJH7</accession>
<dbReference type="Gramene" id="PRQ34328">
    <property type="protein sequence ID" value="PRQ34328"/>
    <property type="gene ID" value="RchiOBHm_Chr5g0067591"/>
</dbReference>
<evidence type="ECO:0000313" key="1">
    <source>
        <dbReference type="EMBL" id="PRQ34328.1"/>
    </source>
</evidence>
<keyword evidence="2" id="KW-1185">Reference proteome</keyword>
<reference evidence="1 2" key="1">
    <citation type="journal article" date="2018" name="Nat. Genet.">
        <title>The Rosa genome provides new insights in the design of modern roses.</title>
        <authorList>
            <person name="Bendahmane M."/>
        </authorList>
    </citation>
    <scope>NUCLEOTIDE SEQUENCE [LARGE SCALE GENOMIC DNA]</scope>
    <source>
        <strain evidence="2">cv. Old Blush</strain>
    </source>
</reference>
<gene>
    <name evidence="1" type="ORF">RchiOBHm_Chr5g0067591</name>
</gene>
<dbReference type="AlphaFoldDB" id="A0A2P6QJH7"/>
<dbReference type="Proteomes" id="UP000238479">
    <property type="component" value="Chromosome 5"/>
</dbReference>
<dbReference type="EMBL" id="PDCK01000043">
    <property type="protein sequence ID" value="PRQ34328.1"/>
    <property type="molecule type" value="Genomic_DNA"/>
</dbReference>
<protein>
    <submittedName>
        <fullName evidence="1">Uncharacterized protein</fullName>
    </submittedName>
</protein>
<comment type="caution">
    <text evidence="1">The sequence shown here is derived from an EMBL/GenBank/DDBJ whole genome shotgun (WGS) entry which is preliminary data.</text>
</comment>
<proteinExistence type="predicted"/>
<sequence length="60" mass="7114">MYLAVFNTGVASLRQKPENSYLIAKPRRVLLFMDRTHLHLQTHLLLITHLLEHHLLKTRD</sequence>
<evidence type="ECO:0000313" key="2">
    <source>
        <dbReference type="Proteomes" id="UP000238479"/>
    </source>
</evidence>
<organism evidence="1 2">
    <name type="scientific">Rosa chinensis</name>
    <name type="common">China rose</name>
    <dbReference type="NCBI Taxonomy" id="74649"/>
    <lineage>
        <taxon>Eukaryota</taxon>
        <taxon>Viridiplantae</taxon>
        <taxon>Streptophyta</taxon>
        <taxon>Embryophyta</taxon>
        <taxon>Tracheophyta</taxon>
        <taxon>Spermatophyta</taxon>
        <taxon>Magnoliopsida</taxon>
        <taxon>eudicotyledons</taxon>
        <taxon>Gunneridae</taxon>
        <taxon>Pentapetalae</taxon>
        <taxon>rosids</taxon>
        <taxon>fabids</taxon>
        <taxon>Rosales</taxon>
        <taxon>Rosaceae</taxon>
        <taxon>Rosoideae</taxon>
        <taxon>Rosoideae incertae sedis</taxon>
        <taxon>Rosa</taxon>
    </lineage>
</organism>